<evidence type="ECO:0008006" key="7">
    <source>
        <dbReference type="Google" id="ProtNLM"/>
    </source>
</evidence>
<dbReference type="GO" id="GO:0005509">
    <property type="term" value="F:calcium ion binding"/>
    <property type="evidence" value="ECO:0007669"/>
    <property type="project" value="InterPro"/>
</dbReference>
<dbReference type="SUPFAM" id="SSF50729">
    <property type="entry name" value="PH domain-like"/>
    <property type="match status" value="1"/>
</dbReference>
<dbReference type="InterPro" id="IPR002048">
    <property type="entry name" value="EF_hand_dom"/>
</dbReference>
<feature type="domain" description="EF-hand" evidence="4">
    <location>
        <begin position="191"/>
        <end position="226"/>
    </location>
</feature>
<feature type="domain" description="PH" evidence="3">
    <location>
        <begin position="48"/>
        <end position="181"/>
    </location>
</feature>
<dbReference type="InterPro" id="IPR018247">
    <property type="entry name" value="EF_Hand_1_Ca_BS"/>
</dbReference>
<dbReference type="InterPro" id="IPR015359">
    <property type="entry name" value="PLC_EF-hand-like"/>
</dbReference>
<dbReference type="Gene3D" id="1.10.238.10">
    <property type="entry name" value="EF-hand"/>
    <property type="match status" value="2"/>
</dbReference>
<organism evidence="5 6">
    <name type="scientific">Halocaridina rubra</name>
    <name type="common">Hawaiian red shrimp</name>
    <dbReference type="NCBI Taxonomy" id="373956"/>
    <lineage>
        <taxon>Eukaryota</taxon>
        <taxon>Metazoa</taxon>
        <taxon>Ecdysozoa</taxon>
        <taxon>Arthropoda</taxon>
        <taxon>Crustacea</taxon>
        <taxon>Multicrustacea</taxon>
        <taxon>Malacostraca</taxon>
        <taxon>Eumalacostraca</taxon>
        <taxon>Eucarida</taxon>
        <taxon>Decapoda</taxon>
        <taxon>Pleocyemata</taxon>
        <taxon>Caridea</taxon>
        <taxon>Atyoidea</taxon>
        <taxon>Atyidae</taxon>
        <taxon>Halocaridina</taxon>
    </lineage>
</organism>
<dbReference type="PROSITE" id="PS50222">
    <property type="entry name" value="EF_HAND_2"/>
    <property type="match status" value="1"/>
</dbReference>
<reference evidence="5 6" key="1">
    <citation type="submission" date="2023-11" db="EMBL/GenBank/DDBJ databases">
        <title>Halocaridina rubra genome assembly.</title>
        <authorList>
            <person name="Smith C."/>
        </authorList>
    </citation>
    <scope>NUCLEOTIDE SEQUENCE [LARGE SCALE GENOMIC DNA]</scope>
    <source>
        <strain evidence="5">EP-1</strain>
        <tissue evidence="5">Whole</tissue>
    </source>
</reference>
<name>A0AAN9FU63_HALRR</name>
<dbReference type="PROSITE" id="PS50003">
    <property type="entry name" value="PH_DOMAIN"/>
    <property type="match status" value="1"/>
</dbReference>
<dbReference type="Pfam" id="PF09279">
    <property type="entry name" value="EF-hand_like"/>
    <property type="match status" value="1"/>
</dbReference>
<evidence type="ECO:0000256" key="2">
    <source>
        <dbReference type="ARBA" id="ARBA00023674"/>
    </source>
</evidence>
<dbReference type="PROSITE" id="PS00018">
    <property type="entry name" value="EF_HAND_1"/>
    <property type="match status" value="1"/>
</dbReference>
<dbReference type="InterPro" id="IPR001192">
    <property type="entry name" value="PI-PLC_fam"/>
</dbReference>
<dbReference type="GO" id="GO:0035556">
    <property type="term" value="P:intracellular signal transduction"/>
    <property type="evidence" value="ECO:0007669"/>
    <property type="project" value="InterPro"/>
</dbReference>
<dbReference type="AlphaFoldDB" id="A0AAN9FU63"/>
<comment type="caution">
    <text evidence="5">The sequence shown here is derived from an EMBL/GenBank/DDBJ whole genome shotgun (WGS) entry which is preliminary data.</text>
</comment>
<accession>A0AAN9FU63</accession>
<evidence type="ECO:0000313" key="5">
    <source>
        <dbReference type="EMBL" id="KAK7086584.1"/>
    </source>
</evidence>
<protein>
    <recommendedName>
        <fullName evidence="7">Calglandulin</fullName>
    </recommendedName>
</protein>
<sequence>MKETLLGCEEKEEERRKEEEVIKTLNYKPIADESEVLVRQVSMEEVVQKIHEGSALWKVRGVNKWFHRHYKVDIDNMCLVGESKKWWSSGGNTSGDGAENAVPLVDITEVRKGWKTDTFNKVSTHSEKLKEKGGGADEPLLEELKCFSVIHGPGGREVLDLVASSEEERDAWVTGLSHLVQMVRSLYEEKQYDVWLRDQFKQADKDNNKALNFDEICSLLKNINLQMDKSHAKKLFNQANTNKQKKDGQQVLEVDEFVAFYHALLKMSEVEKLYKEHSSEGSQLMSPEQLCSFLQSCQGMSNCDESEATKIINEFEKSNLKEEGYMTFDGK</sequence>
<comment type="catalytic activity">
    <reaction evidence="2">
        <text>a 1,2-diacyl-sn-glycero-3-phospho-(1D-myo-inositol-4,5-bisphosphate) + H2O = 1D-myo-inositol 1,4,5-trisphosphate + a 1,2-diacyl-sn-glycerol + H(+)</text>
        <dbReference type="Rhea" id="RHEA:33179"/>
        <dbReference type="ChEBI" id="CHEBI:15377"/>
        <dbReference type="ChEBI" id="CHEBI:15378"/>
        <dbReference type="ChEBI" id="CHEBI:17815"/>
        <dbReference type="ChEBI" id="CHEBI:58456"/>
        <dbReference type="ChEBI" id="CHEBI:203600"/>
        <dbReference type="EC" id="3.1.4.11"/>
    </reaction>
    <physiologicalReaction direction="left-to-right" evidence="2">
        <dbReference type="Rhea" id="RHEA:33180"/>
    </physiologicalReaction>
</comment>
<gene>
    <name evidence="5" type="ORF">SK128_001963</name>
</gene>
<evidence type="ECO:0000313" key="6">
    <source>
        <dbReference type="Proteomes" id="UP001381693"/>
    </source>
</evidence>
<dbReference type="PANTHER" id="PTHR10336">
    <property type="entry name" value="PHOSPHOINOSITIDE-SPECIFIC PHOSPHOLIPASE C FAMILY PROTEIN"/>
    <property type="match status" value="1"/>
</dbReference>
<dbReference type="SUPFAM" id="SSF47473">
    <property type="entry name" value="EF-hand"/>
    <property type="match status" value="1"/>
</dbReference>
<dbReference type="GO" id="GO:0004435">
    <property type="term" value="F:phosphatidylinositol-4,5-bisphosphate phospholipase C activity"/>
    <property type="evidence" value="ECO:0007669"/>
    <property type="project" value="UniProtKB-EC"/>
</dbReference>
<evidence type="ECO:0000259" key="4">
    <source>
        <dbReference type="PROSITE" id="PS50222"/>
    </source>
</evidence>
<dbReference type="InterPro" id="IPR011992">
    <property type="entry name" value="EF-hand-dom_pair"/>
</dbReference>
<dbReference type="GO" id="GO:0005886">
    <property type="term" value="C:plasma membrane"/>
    <property type="evidence" value="ECO:0007669"/>
    <property type="project" value="TreeGrafter"/>
</dbReference>
<keyword evidence="1" id="KW-0106">Calcium</keyword>
<evidence type="ECO:0000256" key="1">
    <source>
        <dbReference type="ARBA" id="ARBA00022837"/>
    </source>
</evidence>
<evidence type="ECO:0000259" key="3">
    <source>
        <dbReference type="PROSITE" id="PS50003"/>
    </source>
</evidence>
<dbReference type="Gene3D" id="2.30.29.30">
    <property type="entry name" value="Pleckstrin-homology domain (PH domain)/Phosphotyrosine-binding domain (PTB)"/>
    <property type="match status" value="1"/>
</dbReference>
<dbReference type="InterPro" id="IPR001849">
    <property type="entry name" value="PH_domain"/>
</dbReference>
<dbReference type="EMBL" id="JAXCGZ010000144">
    <property type="protein sequence ID" value="KAK7086584.1"/>
    <property type="molecule type" value="Genomic_DNA"/>
</dbReference>
<proteinExistence type="predicted"/>
<dbReference type="Proteomes" id="UP001381693">
    <property type="component" value="Unassembled WGS sequence"/>
</dbReference>
<keyword evidence="6" id="KW-1185">Reference proteome</keyword>
<dbReference type="InterPro" id="IPR011993">
    <property type="entry name" value="PH-like_dom_sf"/>
</dbReference>
<dbReference type="PANTHER" id="PTHR10336:SF209">
    <property type="entry name" value="PHOSPHOINOSITIDE PHOSPHOLIPASE C"/>
    <property type="match status" value="1"/>
</dbReference>